<dbReference type="Gene3D" id="1.20.200.10">
    <property type="entry name" value="Fumarase/aspartase (Central domain)"/>
    <property type="match status" value="1"/>
</dbReference>
<gene>
    <name evidence="4" type="primary">purB_1</name>
    <name evidence="4" type="ORF">BN997_00537</name>
</gene>
<dbReference type="InterPro" id="IPR019468">
    <property type="entry name" value="AdenyloSucc_lyase_C"/>
</dbReference>
<evidence type="ECO:0000313" key="5">
    <source>
        <dbReference type="Proteomes" id="UP000040453"/>
    </source>
</evidence>
<dbReference type="Pfam" id="PF00206">
    <property type="entry name" value="Lyase_1"/>
    <property type="match status" value="1"/>
</dbReference>
<dbReference type="InterPro" id="IPR020557">
    <property type="entry name" value="Fumarate_lyase_CS"/>
</dbReference>
<keyword evidence="2 4" id="KW-0456">Lyase</keyword>
<organism evidence="4 5">
    <name type="scientific">Oceanobacillus oncorhynchi</name>
    <dbReference type="NCBI Taxonomy" id="545501"/>
    <lineage>
        <taxon>Bacteria</taxon>
        <taxon>Bacillati</taxon>
        <taxon>Bacillota</taxon>
        <taxon>Bacilli</taxon>
        <taxon>Bacillales</taxon>
        <taxon>Bacillaceae</taxon>
        <taxon>Oceanobacillus</taxon>
    </lineage>
</organism>
<keyword evidence="1" id="KW-0658">Purine biosynthesis</keyword>
<dbReference type="GO" id="GO:0004018">
    <property type="term" value="F:N6-(1,2-dicarboxyethyl)AMP AMP-lyase (fumarate-forming) activity"/>
    <property type="evidence" value="ECO:0007669"/>
    <property type="project" value="InterPro"/>
</dbReference>
<dbReference type="PRINTS" id="PR00149">
    <property type="entry name" value="FUMRATELYASE"/>
</dbReference>
<keyword evidence="5" id="KW-1185">Reference proteome</keyword>
<dbReference type="InterPro" id="IPR000362">
    <property type="entry name" value="Fumarate_lyase_fam"/>
</dbReference>
<evidence type="ECO:0000256" key="1">
    <source>
        <dbReference type="ARBA" id="ARBA00022755"/>
    </source>
</evidence>
<feature type="domain" description="Adenylosuccinate lyase C-terminal" evidence="3">
    <location>
        <begin position="364"/>
        <end position="443"/>
    </location>
</feature>
<dbReference type="NCBIfam" id="TIGR00928">
    <property type="entry name" value="purB"/>
    <property type="match status" value="1"/>
</dbReference>
<dbReference type="UniPathway" id="UPA00074">
    <property type="reaction ID" value="UER00132"/>
</dbReference>
<dbReference type="PROSITE" id="PS00163">
    <property type="entry name" value="FUMARATE_LYASES"/>
    <property type="match status" value="1"/>
</dbReference>
<dbReference type="InterPro" id="IPR022761">
    <property type="entry name" value="Fumarate_lyase_N"/>
</dbReference>
<dbReference type="GO" id="GO:0044208">
    <property type="term" value="P:'de novo' AMP biosynthetic process"/>
    <property type="evidence" value="ECO:0007669"/>
    <property type="project" value="UniProtKB-UniPathway"/>
</dbReference>
<dbReference type="AlphaFoldDB" id="A0A0A1MCE6"/>
<dbReference type="SMART" id="SM00998">
    <property type="entry name" value="ADSL_C"/>
    <property type="match status" value="1"/>
</dbReference>
<proteinExistence type="predicted"/>
<dbReference type="PANTHER" id="PTHR43172">
    <property type="entry name" value="ADENYLOSUCCINATE LYASE"/>
    <property type="match status" value="1"/>
</dbReference>
<dbReference type="GO" id="GO:0005829">
    <property type="term" value="C:cytosol"/>
    <property type="evidence" value="ECO:0007669"/>
    <property type="project" value="TreeGrafter"/>
</dbReference>
<dbReference type="Proteomes" id="UP000040453">
    <property type="component" value="Unassembled WGS sequence"/>
</dbReference>
<dbReference type="SUPFAM" id="SSF48557">
    <property type="entry name" value="L-aspartase-like"/>
    <property type="match status" value="1"/>
</dbReference>
<reference evidence="4 5" key="1">
    <citation type="submission" date="2014-11" db="EMBL/GenBank/DDBJ databases">
        <authorList>
            <person name="Urmite Genomes Urmite Genomes"/>
        </authorList>
    </citation>
    <scope>NUCLEOTIDE SEQUENCE [LARGE SCALE GENOMIC DNA]</scope>
    <source>
        <strain evidence="4 5">Oc5</strain>
    </source>
</reference>
<dbReference type="UniPathway" id="UPA00075">
    <property type="reaction ID" value="UER00336"/>
</dbReference>
<dbReference type="STRING" id="545501.BN997_00537"/>
<name>A0A0A1MCE6_9BACI</name>
<protein>
    <submittedName>
        <fullName evidence="4">Adenylosuccinate lyase</fullName>
    </submittedName>
</protein>
<dbReference type="CDD" id="cd01597">
    <property type="entry name" value="pCLME"/>
    <property type="match status" value="1"/>
</dbReference>
<dbReference type="GO" id="GO:0006189">
    <property type="term" value="P:'de novo' IMP biosynthetic process"/>
    <property type="evidence" value="ECO:0007669"/>
    <property type="project" value="UniProtKB-UniPathway"/>
</dbReference>
<dbReference type="RefSeq" id="WP_042529421.1">
    <property type="nucleotide sequence ID" value="NZ_CDGG01000001.1"/>
</dbReference>
<dbReference type="PANTHER" id="PTHR43172:SF1">
    <property type="entry name" value="ADENYLOSUCCINATE LYASE"/>
    <property type="match status" value="1"/>
</dbReference>
<dbReference type="InterPro" id="IPR004769">
    <property type="entry name" value="Pur_lyase"/>
</dbReference>
<evidence type="ECO:0000259" key="3">
    <source>
        <dbReference type="SMART" id="SM00998"/>
    </source>
</evidence>
<sequence>MGSHVIDLRMLQNNFSTEEMRQIWNDENRLQKILDAEASLALAQSELGVIPEKAGETIAEAAKIENFDVEDIAQEAVKLKHSLMATVNQLQNLSGEYGEFVHFGVTTQDITDTGTILQLKEAHQILFRDMKETAQLLVELSDKYKNTPMAARTHGMQGLPTTFGFKLAVVLSEFDRHLQRLKEAEPRTFTGVLAGGVGTYAALGSIGPEVETKALDKLGLSSPDICWHSSRDRISEYGSILGLVSGSLGKLGNEFYNLMRTEIDELEEPFQAGNVGSTTMPHKRNPALFEGIASLTKPVLHSVSLLHESLIMDHERDAKSWRSEWVALPEICLYLSSQLKTTINVLKGLIVKPENMLRNLNMQGGLLLSERIMFALSEKVGKQTAHHLVYELSMKSYEENIPFKTTLTENEVVSSVLSEEQIEDLLDPSQYTGLASEKVEEVIAQIKKGALLHG</sequence>
<evidence type="ECO:0000256" key="2">
    <source>
        <dbReference type="ARBA" id="ARBA00023239"/>
    </source>
</evidence>
<dbReference type="InterPro" id="IPR008948">
    <property type="entry name" value="L-Aspartase-like"/>
</dbReference>
<dbReference type="GO" id="GO:0070626">
    <property type="term" value="F:(S)-2-(5-amino-1-(5-phospho-D-ribosyl)imidazole-4-carboxamido) succinate lyase (fumarate-forming) activity"/>
    <property type="evidence" value="ECO:0007669"/>
    <property type="project" value="TreeGrafter"/>
</dbReference>
<dbReference type="EMBL" id="CDGG01000001">
    <property type="protein sequence ID" value="CEI80728.1"/>
    <property type="molecule type" value="Genomic_DNA"/>
</dbReference>
<accession>A0A0A1MCE6</accession>
<dbReference type="Pfam" id="PF10397">
    <property type="entry name" value="ADSL_C"/>
    <property type="match status" value="1"/>
</dbReference>
<evidence type="ECO:0000313" key="4">
    <source>
        <dbReference type="EMBL" id="CEI80728.1"/>
    </source>
</evidence>
<dbReference type="Gene3D" id="1.10.40.30">
    <property type="entry name" value="Fumarase/aspartase (C-terminal domain)"/>
    <property type="match status" value="1"/>
</dbReference>
<dbReference type="OrthoDB" id="9768878at2"/>